<comment type="caution">
    <text evidence="7">The sequence shown here is derived from an EMBL/GenBank/DDBJ whole genome shotgun (WGS) entry which is preliminary data.</text>
</comment>
<evidence type="ECO:0000256" key="6">
    <source>
        <dbReference type="SAM" id="MobiDB-lite"/>
    </source>
</evidence>
<evidence type="ECO:0000313" key="7">
    <source>
        <dbReference type="EMBL" id="KAB1271530.1"/>
    </source>
</evidence>
<evidence type="ECO:0000256" key="4">
    <source>
        <dbReference type="ARBA" id="ARBA00023040"/>
    </source>
</evidence>
<dbReference type="InterPro" id="IPR050516">
    <property type="entry name" value="Olfactory_GPCR"/>
</dbReference>
<keyword evidence="4" id="KW-0807">Transducer</keyword>
<keyword evidence="3" id="KW-0552">Olfaction</keyword>
<evidence type="ECO:0000256" key="1">
    <source>
        <dbReference type="ARBA" id="ARBA00004651"/>
    </source>
</evidence>
<evidence type="ECO:0000256" key="2">
    <source>
        <dbReference type="ARBA" id="ARBA00022475"/>
    </source>
</evidence>
<feature type="region of interest" description="Disordered" evidence="6">
    <location>
        <begin position="195"/>
        <end position="217"/>
    </location>
</feature>
<dbReference type="PANTHER" id="PTHR26452">
    <property type="entry name" value="OLFACTORY RECEPTOR"/>
    <property type="match status" value="1"/>
</dbReference>
<proteinExistence type="predicted"/>
<keyword evidence="3" id="KW-0716">Sensory transduction</keyword>
<evidence type="ECO:0000313" key="8">
    <source>
        <dbReference type="Proteomes" id="UP000299084"/>
    </source>
</evidence>
<sequence>MQVLLGPGQQSEARDVSQVFCAQCRFAKTVESSGGERELMVASVVVCTSTVLPMLLETLVVKGGTISCGACMTQLFFLTWLLGAELLLLTATACDGHEASAPAAPRRWPGCGLLAGGVWAVSVAGASAHAGLVMRLTSRSSVRSSTSSVKPRPAAALLQPRTRTRNNVMVDRHGGWGLRGGQPPAHLGVLRLHHRQHPAHPRGRGQAAPPPPAPPTTCRAHALVVSLRHSAVFYTHPPGSRSSVETGGVAALLCTAASPTPTPSSTLCGTRPLRKVFSCIR</sequence>
<keyword evidence="8" id="KW-1185">Reference proteome</keyword>
<reference evidence="7 8" key="1">
    <citation type="journal article" date="2019" name="Mol. Ecol. Resour.">
        <title>Improving Illumina assemblies with Hi-C and long reads: an example with the North African dromedary.</title>
        <authorList>
            <person name="Elbers J.P."/>
            <person name="Rogers M.F."/>
            <person name="Perelman P.L."/>
            <person name="Proskuryakova A.A."/>
            <person name="Serdyukova N.A."/>
            <person name="Johnson W.E."/>
            <person name="Horin P."/>
            <person name="Corander J."/>
            <person name="Murphy D."/>
            <person name="Burger P.A."/>
        </authorList>
    </citation>
    <scope>NUCLEOTIDE SEQUENCE [LARGE SCALE GENOMIC DNA]</scope>
    <source>
        <strain evidence="7">Drom800</strain>
        <tissue evidence="7">Blood</tissue>
    </source>
</reference>
<dbReference type="EMBL" id="JWIN03000011">
    <property type="protein sequence ID" value="KAB1271530.1"/>
    <property type="molecule type" value="Genomic_DNA"/>
</dbReference>
<keyword evidence="2" id="KW-0472">Membrane</keyword>
<evidence type="ECO:0000256" key="3">
    <source>
        <dbReference type="ARBA" id="ARBA00022725"/>
    </source>
</evidence>
<evidence type="ECO:0000256" key="5">
    <source>
        <dbReference type="ARBA" id="ARBA00023170"/>
    </source>
</evidence>
<protein>
    <submittedName>
        <fullName evidence="7">Olfactory receptor 13G1</fullName>
    </submittedName>
</protein>
<dbReference type="GO" id="GO:0004930">
    <property type="term" value="F:G protein-coupled receptor activity"/>
    <property type="evidence" value="ECO:0007669"/>
    <property type="project" value="UniProtKB-KW"/>
</dbReference>
<dbReference type="AlphaFoldDB" id="A0A5N4DK77"/>
<name>A0A5N4DK77_CAMDR</name>
<accession>A0A5N4DK77</accession>
<dbReference type="GO" id="GO:0007608">
    <property type="term" value="P:sensory perception of smell"/>
    <property type="evidence" value="ECO:0007669"/>
    <property type="project" value="UniProtKB-KW"/>
</dbReference>
<dbReference type="GO" id="GO:0005886">
    <property type="term" value="C:plasma membrane"/>
    <property type="evidence" value="ECO:0007669"/>
    <property type="project" value="UniProtKB-SubCell"/>
</dbReference>
<organism evidence="7 8">
    <name type="scientific">Camelus dromedarius</name>
    <name type="common">Dromedary</name>
    <name type="synonym">Arabian camel</name>
    <dbReference type="NCBI Taxonomy" id="9838"/>
    <lineage>
        <taxon>Eukaryota</taxon>
        <taxon>Metazoa</taxon>
        <taxon>Chordata</taxon>
        <taxon>Craniata</taxon>
        <taxon>Vertebrata</taxon>
        <taxon>Euteleostomi</taxon>
        <taxon>Mammalia</taxon>
        <taxon>Eutheria</taxon>
        <taxon>Laurasiatheria</taxon>
        <taxon>Artiodactyla</taxon>
        <taxon>Tylopoda</taxon>
        <taxon>Camelidae</taxon>
        <taxon>Camelus</taxon>
    </lineage>
</organism>
<keyword evidence="2" id="KW-1003">Cell membrane</keyword>
<keyword evidence="4" id="KW-0297">G-protein coupled receptor</keyword>
<gene>
    <name evidence="7" type="ORF">Cadr_000009812</name>
</gene>
<keyword evidence="5 7" id="KW-0675">Receptor</keyword>
<dbReference type="SUPFAM" id="SSF81321">
    <property type="entry name" value="Family A G protein-coupled receptor-like"/>
    <property type="match status" value="1"/>
</dbReference>
<comment type="subcellular location">
    <subcellularLocation>
        <location evidence="1">Cell membrane</location>
        <topology evidence="1">Multi-pass membrane protein</topology>
    </subcellularLocation>
</comment>
<dbReference type="Proteomes" id="UP000299084">
    <property type="component" value="Unassembled WGS sequence"/>
</dbReference>